<dbReference type="InParanoid" id="S8FW75"/>
<proteinExistence type="predicted"/>
<evidence type="ECO:0000313" key="2">
    <source>
        <dbReference type="EMBL" id="EPT05361.1"/>
    </source>
</evidence>
<keyword evidence="3" id="KW-1185">Reference proteome</keyword>
<sequence>MPGHVFTDLPLDMLELIVLELDPLDVAAVSQTCSACYAYIYHSPDTERLWRILYLSQPLDDLRQCYDHLGYPRTGKVDWMAELQRAIRARTVIGDPSKGKPEERCTILQTLLDLVCILPPAPSFLSDDLSLNLVWLAAVLRGGSFLDHKLWEPTQWQERYLRSRLHASYGLTTADYRRESLTQSRAYVYDMRRYTWGTEFGPYTVSGRVNWEHVQAIHHVMSMQVVPPQEDAEREQTVFTIFPLSLPYCQSIIPAGVDLAQEQDWAGVTGSWQCSFSFCDHRQLLVLNNFTVQPPLNLPLAVDVLDSEDFIEIFRTINIEIRVISTVYDPAHPSRPKINWYGSVEPFATMVGSVHVTPDNHIRWHFVSNRSGVCVRSSEGIQIGGVRSSYGVLGSWTTVHHEVHDPVGPFWLRKIHATSQGASDAT</sequence>
<protein>
    <recommendedName>
        <fullName evidence="1">F-box domain-containing protein</fullName>
    </recommendedName>
</protein>
<dbReference type="Pfam" id="PF00646">
    <property type="entry name" value="F-box"/>
    <property type="match status" value="1"/>
</dbReference>
<reference evidence="2 3" key="1">
    <citation type="journal article" date="2012" name="Science">
        <title>The Paleozoic origin of enzymatic lignin decomposition reconstructed from 31 fungal genomes.</title>
        <authorList>
            <person name="Floudas D."/>
            <person name="Binder M."/>
            <person name="Riley R."/>
            <person name="Barry K."/>
            <person name="Blanchette R.A."/>
            <person name="Henrissat B."/>
            <person name="Martinez A.T."/>
            <person name="Otillar R."/>
            <person name="Spatafora J.W."/>
            <person name="Yadav J.S."/>
            <person name="Aerts A."/>
            <person name="Benoit I."/>
            <person name="Boyd A."/>
            <person name="Carlson A."/>
            <person name="Copeland A."/>
            <person name="Coutinho P.M."/>
            <person name="de Vries R.P."/>
            <person name="Ferreira P."/>
            <person name="Findley K."/>
            <person name="Foster B."/>
            <person name="Gaskell J."/>
            <person name="Glotzer D."/>
            <person name="Gorecki P."/>
            <person name="Heitman J."/>
            <person name="Hesse C."/>
            <person name="Hori C."/>
            <person name="Igarashi K."/>
            <person name="Jurgens J.A."/>
            <person name="Kallen N."/>
            <person name="Kersten P."/>
            <person name="Kohler A."/>
            <person name="Kuees U."/>
            <person name="Kumar T.K.A."/>
            <person name="Kuo A."/>
            <person name="LaButti K."/>
            <person name="Larrondo L.F."/>
            <person name="Lindquist E."/>
            <person name="Ling A."/>
            <person name="Lombard V."/>
            <person name="Lucas S."/>
            <person name="Lundell T."/>
            <person name="Martin R."/>
            <person name="McLaughlin D.J."/>
            <person name="Morgenstern I."/>
            <person name="Morin E."/>
            <person name="Murat C."/>
            <person name="Nagy L.G."/>
            <person name="Nolan M."/>
            <person name="Ohm R.A."/>
            <person name="Patyshakuliyeva A."/>
            <person name="Rokas A."/>
            <person name="Ruiz-Duenas F.J."/>
            <person name="Sabat G."/>
            <person name="Salamov A."/>
            <person name="Samejima M."/>
            <person name="Schmutz J."/>
            <person name="Slot J.C."/>
            <person name="St John F."/>
            <person name="Stenlid J."/>
            <person name="Sun H."/>
            <person name="Sun S."/>
            <person name="Syed K."/>
            <person name="Tsang A."/>
            <person name="Wiebenga A."/>
            <person name="Young D."/>
            <person name="Pisabarro A."/>
            <person name="Eastwood D.C."/>
            <person name="Martin F."/>
            <person name="Cullen D."/>
            <person name="Grigoriev I.V."/>
            <person name="Hibbett D.S."/>
        </authorList>
    </citation>
    <scope>NUCLEOTIDE SEQUENCE</scope>
    <source>
        <strain evidence="3">FP-58527</strain>
    </source>
</reference>
<evidence type="ECO:0000313" key="3">
    <source>
        <dbReference type="Proteomes" id="UP000015241"/>
    </source>
</evidence>
<dbReference type="EMBL" id="KE504124">
    <property type="protein sequence ID" value="EPT05361.1"/>
    <property type="molecule type" value="Genomic_DNA"/>
</dbReference>
<dbReference type="HOGENOM" id="CLU_019366_1_0_1"/>
<dbReference type="InterPro" id="IPR036047">
    <property type="entry name" value="F-box-like_dom_sf"/>
</dbReference>
<dbReference type="CDD" id="cd09917">
    <property type="entry name" value="F-box_SF"/>
    <property type="match status" value="1"/>
</dbReference>
<name>S8FW75_FOMSC</name>
<dbReference type="AlphaFoldDB" id="S8FW75"/>
<dbReference type="Proteomes" id="UP000015241">
    <property type="component" value="Unassembled WGS sequence"/>
</dbReference>
<dbReference type="PROSITE" id="PS50181">
    <property type="entry name" value="FBOX"/>
    <property type="match status" value="1"/>
</dbReference>
<dbReference type="SUPFAM" id="SSF81383">
    <property type="entry name" value="F-box domain"/>
    <property type="match status" value="1"/>
</dbReference>
<accession>S8FW75</accession>
<evidence type="ECO:0000259" key="1">
    <source>
        <dbReference type="PROSITE" id="PS50181"/>
    </source>
</evidence>
<organism evidence="2 3">
    <name type="scientific">Fomitopsis schrenkii</name>
    <name type="common">Brown rot fungus</name>
    <dbReference type="NCBI Taxonomy" id="2126942"/>
    <lineage>
        <taxon>Eukaryota</taxon>
        <taxon>Fungi</taxon>
        <taxon>Dikarya</taxon>
        <taxon>Basidiomycota</taxon>
        <taxon>Agaricomycotina</taxon>
        <taxon>Agaricomycetes</taxon>
        <taxon>Polyporales</taxon>
        <taxon>Fomitopsis</taxon>
    </lineage>
</organism>
<feature type="domain" description="F-box" evidence="1">
    <location>
        <begin position="3"/>
        <end position="53"/>
    </location>
</feature>
<dbReference type="OrthoDB" id="3226064at2759"/>
<dbReference type="STRING" id="743788.S8FW75"/>
<dbReference type="eggNOG" id="ENOG502RP4Z">
    <property type="taxonomic scope" value="Eukaryota"/>
</dbReference>
<gene>
    <name evidence="2" type="ORF">FOMPIDRAFT_43410</name>
</gene>
<dbReference type="InterPro" id="IPR001810">
    <property type="entry name" value="F-box_dom"/>
</dbReference>